<evidence type="ECO:0000313" key="1">
    <source>
        <dbReference type="EMBL" id="MED6225757.1"/>
    </source>
</evidence>
<proteinExistence type="predicted"/>
<accession>A0ABU6ZUQ9</accession>
<dbReference type="EMBL" id="JASCZI010274190">
    <property type="protein sequence ID" value="MED6225757.1"/>
    <property type="molecule type" value="Genomic_DNA"/>
</dbReference>
<organism evidence="1 2">
    <name type="scientific">Stylosanthes scabra</name>
    <dbReference type="NCBI Taxonomy" id="79078"/>
    <lineage>
        <taxon>Eukaryota</taxon>
        <taxon>Viridiplantae</taxon>
        <taxon>Streptophyta</taxon>
        <taxon>Embryophyta</taxon>
        <taxon>Tracheophyta</taxon>
        <taxon>Spermatophyta</taxon>
        <taxon>Magnoliopsida</taxon>
        <taxon>eudicotyledons</taxon>
        <taxon>Gunneridae</taxon>
        <taxon>Pentapetalae</taxon>
        <taxon>rosids</taxon>
        <taxon>fabids</taxon>
        <taxon>Fabales</taxon>
        <taxon>Fabaceae</taxon>
        <taxon>Papilionoideae</taxon>
        <taxon>50 kb inversion clade</taxon>
        <taxon>dalbergioids sensu lato</taxon>
        <taxon>Dalbergieae</taxon>
        <taxon>Pterocarpus clade</taxon>
        <taxon>Stylosanthes</taxon>
    </lineage>
</organism>
<reference evidence="1 2" key="1">
    <citation type="journal article" date="2023" name="Plants (Basel)">
        <title>Bridging the Gap: Combining Genomics and Transcriptomics Approaches to Understand Stylosanthes scabra, an Orphan Legume from the Brazilian Caatinga.</title>
        <authorList>
            <person name="Ferreira-Neto J.R.C."/>
            <person name="da Silva M.D."/>
            <person name="Binneck E."/>
            <person name="de Melo N.F."/>
            <person name="da Silva R.H."/>
            <person name="de Melo A.L.T.M."/>
            <person name="Pandolfi V."/>
            <person name="Bustamante F.O."/>
            <person name="Brasileiro-Vidal A.C."/>
            <person name="Benko-Iseppon A.M."/>
        </authorList>
    </citation>
    <scope>NUCLEOTIDE SEQUENCE [LARGE SCALE GENOMIC DNA]</scope>
    <source>
        <tissue evidence="1">Leaves</tissue>
    </source>
</reference>
<dbReference type="Proteomes" id="UP001341840">
    <property type="component" value="Unassembled WGS sequence"/>
</dbReference>
<feature type="non-terminal residue" evidence="1">
    <location>
        <position position="1"/>
    </location>
</feature>
<keyword evidence="2" id="KW-1185">Reference proteome</keyword>
<evidence type="ECO:0000313" key="2">
    <source>
        <dbReference type="Proteomes" id="UP001341840"/>
    </source>
</evidence>
<gene>
    <name evidence="1" type="ORF">PIB30_096826</name>
</gene>
<protein>
    <submittedName>
        <fullName evidence="1">Uncharacterized protein</fullName>
    </submittedName>
</protein>
<name>A0ABU6ZUQ9_9FABA</name>
<sequence length="56" mass="6061">PSSSFPTVAIVVSAVFESIINRSLHPFLLPQPILDFISTVVEFLTWTGASFPLAEA</sequence>
<comment type="caution">
    <text evidence="1">The sequence shown here is derived from an EMBL/GenBank/DDBJ whole genome shotgun (WGS) entry which is preliminary data.</text>
</comment>